<feature type="transmembrane region" description="Helical" evidence="13">
    <location>
        <begin position="29"/>
        <end position="54"/>
    </location>
</feature>
<evidence type="ECO:0000256" key="2">
    <source>
        <dbReference type="ARBA" id="ARBA00012647"/>
    </source>
</evidence>
<dbReference type="PANTHER" id="PTHR11596:SF5">
    <property type="entry name" value="ALKALINE PHOSPHATASE"/>
    <property type="match status" value="1"/>
</dbReference>
<evidence type="ECO:0000256" key="13">
    <source>
        <dbReference type="SAM" id="Phobius"/>
    </source>
</evidence>
<dbReference type="Proteomes" id="UP000006671">
    <property type="component" value="Unassembled WGS sequence"/>
</dbReference>
<dbReference type="Gene3D" id="1.10.60.40">
    <property type="match status" value="1"/>
</dbReference>
<feature type="binding site" evidence="9">
    <location>
        <position position="174"/>
    </location>
    <ligand>
        <name>Mg(2+)</name>
        <dbReference type="ChEBI" id="CHEBI:18420"/>
    </ligand>
</feature>
<dbReference type="SUPFAM" id="SSF53649">
    <property type="entry name" value="Alkaline phosphatase-like"/>
    <property type="match status" value="1"/>
</dbReference>
<name>D2VK74_NAEGR</name>
<evidence type="ECO:0000256" key="9">
    <source>
        <dbReference type="PIRSR" id="PIRSR601952-2"/>
    </source>
</evidence>
<dbReference type="GO" id="GO:0046872">
    <property type="term" value="F:metal ion binding"/>
    <property type="evidence" value="ECO:0007669"/>
    <property type="project" value="UniProtKB-KW"/>
</dbReference>
<dbReference type="InterPro" id="IPR017850">
    <property type="entry name" value="Alkaline_phosphatase_core_sf"/>
</dbReference>
<dbReference type="RefSeq" id="XP_002675642.1">
    <property type="nucleotide sequence ID" value="XM_002675596.1"/>
</dbReference>
<keyword evidence="5 11" id="KW-0378">Hydrolase</keyword>
<feature type="binding site" evidence="9">
    <location>
        <position position="368"/>
    </location>
    <ligand>
        <name>Zn(2+)</name>
        <dbReference type="ChEBI" id="CHEBI:29105"/>
        <label>2</label>
    </ligand>
</feature>
<feature type="active site" description="Phosphoserine intermediate" evidence="8">
    <location>
        <position position="123"/>
    </location>
</feature>
<dbReference type="KEGG" id="ngr:NAEGRDRAFT_69293"/>
<proteinExistence type="inferred from homology"/>
<reference evidence="14 15" key="1">
    <citation type="journal article" date="2010" name="Cell">
        <title>The genome of Naegleria gruberi illuminates early eukaryotic versatility.</title>
        <authorList>
            <person name="Fritz-Laylin L.K."/>
            <person name="Prochnik S.E."/>
            <person name="Ginger M.L."/>
            <person name="Dacks J.B."/>
            <person name="Carpenter M.L."/>
            <person name="Field M.C."/>
            <person name="Kuo A."/>
            <person name="Paredez A."/>
            <person name="Chapman J."/>
            <person name="Pham J."/>
            <person name="Shu S."/>
            <person name="Neupane R."/>
            <person name="Cipriano M."/>
            <person name="Mancuso J."/>
            <person name="Tu H."/>
            <person name="Salamov A."/>
            <person name="Lindquist E."/>
            <person name="Shapiro H."/>
            <person name="Lucas S."/>
            <person name="Grigoriev I.V."/>
            <person name="Cande W.Z."/>
            <person name="Fulton C."/>
            <person name="Rokhsar D.S."/>
            <person name="Dawson S.C."/>
        </authorList>
    </citation>
    <scope>NUCLEOTIDE SEQUENCE [LARGE SCALE GENOMIC DNA]</scope>
    <source>
        <strain evidence="14 15">NEG-M</strain>
    </source>
</reference>
<evidence type="ECO:0000256" key="4">
    <source>
        <dbReference type="ARBA" id="ARBA00022723"/>
    </source>
</evidence>
<dbReference type="GO" id="GO:0004035">
    <property type="term" value="F:alkaline phosphatase activity"/>
    <property type="evidence" value="ECO:0007669"/>
    <property type="project" value="UniProtKB-EC"/>
</dbReference>
<evidence type="ECO:0000256" key="1">
    <source>
        <dbReference type="ARBA" id="ARBA00005984"/>
    </source>
</evidence>
<comment type="cofactor">
    <cofactor evidence="9">
        <name>Mg(2+)</name>
        <dbReference type="ChEBI" id="CHEBI:18420"/>
    </cofactor>
    <text evidence="9">Binds 1 Mg(2+) ion.</text>
</comment>
<dbReference type="OrthoDB" id="7392499at2759"/>
<organism evidence="15">
    <name type="scientific">Naegleria gruberi</name>
    <name type="common">Amoeba</name>
    <dbReference type="NCBI Taxonomy" id="5762"/>
    <lineage>
        <taxon>Eukaryota</taxon>
        <taxon>Discoba</taxon>
        <taxon>Heterolobosea</taxon>
        <taxon>Tetramitia</taxon>
        <taxon>Eutetramitia</taxon>
        <taxon>Vahlkampfiidae</taxon>
        <taxon>Naegleria</taxon>
    </lineage>
</organism>
<protein>
    <recommendedName>
        <fullName evidence="2 11">Alkaline phosphatase</fullName>
        <ecNumber evidence="2 11">3.1.3.1</ecNumber>
    </recommendedName>
</protein>
<comment type="catalytic activity">
    <reaction evidence="11">
        <text>a phosphate monoester + H2O = an alcohol + phosphate</text>
        <dbReference type="Rhea" id="RHEA:15017"/>
        <dbReference type="ChEBI" id="CHEBI:15377"/>
        <dbReference type="ChEBI" id="CHEBI:30879"/>
        <dbReference type="ChEBI" id="CHEBI:43474"/>
        <dbReference type="ChEBI" id="CHEBI:67140"/>
        <dbReference type="EC" id="3.1.3.1"/>
    </reaction>
</comment>
<gene>
    <name evidence="14" type="ORF">NAEGRDRAFT_69293</name>
</gene>
<keyword evidence="6 9" id="KW-0862">Zinc</keyword>
<dbReference type="InterPro" id="IPR018299">
    <property type="entry name" value="Alkaline_phosphatase_AS"/>
</dbReference>
<keyword evidence="7 9" id="KW-0460">Magnesium</keyword>
<dbReference type="PANTHER" id="PTHR11596">
    <property type="entry name" value="ALKALINE PHOSPHATASE"/>
    <property type="match status" value="1"/>
</dbReference>
<accession>D2VK74</accession>
<dbReference type="EC" id="3.1.3.1" evidence="2 11"/>
<evidence type="ECO:0000256" key="10">
    <source>
        <dbReference type="RuleBase" id="RU003946"/>
    </source>
</evidence>
<keyword evidence="3" id="KW-0597">Phosphoprotein</keyword>
<feature type="region of interest" description="Disordered" evidence="12">
    <location>
        <begin position="1"/>
        <end position="23"/>
    </location>
</feature>
<dbReference type="SMART" id="SM00098">
    <property type="entry name" value="alkPPc"/>
    <property type="match status" value="1"/>
</dbReference>
<evidence type="ECO:0000256" key="3">
    <source>
        <dbReference type="ARBA" id="ARBA00022553"/>
    </source>
</evidence>
<dbReference type="InterPro" id="IPR001952">
    <property type="entry name" value="Alkaline_phosphatase"/>
</dbReference>
<dbReference type="Pfam" id="PF00245">
    <property type="entry name" value="Alk_phosphatase"/>
    <property type="match status" value="1"/>
</dbReference>
<dbReference type="eggNOG" id="KOG4126">
    <property type="taxonomic scope" value="Eukaryota"/>
</dbReference>
<feature type="binding site" evidence="9">
    <location>
        <position position="176"/>
    </location>
    <ligand>
        <name>Mg(2+)</name>
        <dbReference type="ChEBI" id="CHEBI:18420"/>
    </ligand>
</feature>
<dbReference type="EMBL" id="GG738877">
    <property type="protein sequence ID" value="EFC42898.1"/>
    <property type="molecule type" value="Genomic_DNA"/>
</dbReference>
<feature type="binding site" evidence="9">
    <location>
        <position position="320"/>
    </location>
    <ligand>
        <name>Mg(2+)</name>
        <dbReference type="ChEBI" id="CHEBI:18420"/>
    </ligand>
</feature>
<evidence type="ECO:0000256" key="8">
    <source>
        <dbReference type="PIRSR" id="PIRSR601952-1"/>
    </source>
</evidence>
<feature type="binding site" evidence="9">
    <location>
        <position position="463"/>
    </location>
    <ligand>
        <name>Zn(2+)</name>
        <dbReference type="ChEBI" id="CHEBI:29105"/>
        <label>2</label>
    </ligand>
</feature>
<dbReference type="FunCoup" id="D2VK74">
    <property type="interactions" value="82"/>
</dbReference>
<dbReference type="AlphaFoldDB" id="D2VK74"/>
<comment type="cofactor">
    <cofactor evidence="9">
        <name>Zn(2+)</name>
        <dbReference type="ChEBI" id="CHEBI:29105"/>
    </cofactor>
    <text evidence="9">Binds 2 Zn(2+) ions.</text>
</comment>
<feature type="compositionally biased region" description="Basic and acidic residues" evidence="12">
    <location>
        <begin position="1"/>
        <end position="16"/>
    </location>
</feature>
<evidence type="ECO:0000256" key="11">
    <source>
        <dbReference type="RuleBase" id="RU003947"/>
    </source>
</evidence>
<feature type="binding site" evidence="9">
    <location>
        <position position="77"/>
    </location>
    <ligand>
        <name>Zn(2+)</name>
        <dbReference type="ChEBI" id="CHEBI:29105"/>
        <label>2</label>
    </ligand>
</feature>
<evidence type="ECO:0000313" key="15">
    <source>
        <dbReference type="Proteomes" id="UP000006671"/>
    </source>
</evidence>
<dbReference type="PRINTS" id="PR00113">
    <property type="entry name" value="ALKPHPHTASE"/>
</dbReference>
<feature type="binding site" evidence="9">
    <location>
        <position position="325"/>
    </location>
    <ligand>
        <name>Zn(2+)</name>
        <dbReference type="ChEBI" id="CHEBI:29105"/>
        <label>2</label>
    </ligand>
</feature>
<dbReference type="VEuPathDB" id="AmoebaDB:NAEGRDRAFT_69293"/>
<feature type="binding site" evidence="9">
    <location>
        <position position="77"/>
    </location>
    <ligand>
        <name>Mg(2+)</name>
        <dbReference type="ChEBI" id="CHEBI:18420"/>
    </ligand>
</feature>
<comment type="similarity">
    <text evidence="1 10">Belongs to the alkaline phosphatase family.</text>
</comment>
<sequence length="514" mass="57093">MYSDELDHSDHHHRDGSNSGMTSSPKRSFLIYWLIGSVTILVLSIILNIVLIGLQFKSGSSVDTTQKPRNIIFMIGDGFGPAAQSFARYMMKNSASKITTLALDKYLVGSSKTYSSSSDVTDSAAGATAFSCAQKTYNNAIGVDKNKKPCGTLLEAAIKKGMVTGLVATNPVTDATPAAFSAHVDHRNKQDTIAFQQIKQLSDIFGTSTKKYGVDLLMGGGRAYFLPKESDGSQRKDSTDVISTAKDLGYQYVENRNELSKIEKLPILGLFALEEMKYNIDRDDEEIEKEPTLTEMTKKALQLITKESTEKNRGFFLMVEGSRIDHCAHANDISCQWQEVTEYNEAFQYVMDYIKENPDTLVVSTADHETGGVTINRDVDYVNQYIFYTEKIRAVTKSTEYIASKITNTTDFAQVASILNTYGIPDLTMDEFNIMQTIRTPFLFAIDEVINRRARIGFTTRGHTAVDVNVYSYGPSSTLFNGNQENTDIGQKIATLLGLDLNSITEQVNTYMNK</sequence>
<dbReference type="STRING" id="5762.D2VK74"/>
<evidence type="ECO:0000256" key="5">
    <source>
        <dbReference type="ARBA" id="ARBA00022801"/>
    </source>
</evidence>
<dbReference type="InParanoid" id="D2VK74"/>
<keyword evidence="15" id="KW-1185">Reference proteome</keyword>
<keyword evidence="13" id="KW-0472">Membrane</keyword>
<keyword evidence="4 9" id="KW-0479">Metal-binding</keyword>
<evidence type="ECO:0000256" key="12">
    <source>
        <dbReference type="SAM" id="MobiDB-lite"/>
    </source>
</evidence>
<keyword evidence="13" id="KW-0812">Transmembrane</keyword>
<dbReference type="CDD" id="cd16012">
    <property type="entry name" value="ALP"/>
    <property type="match status" value="1"/>
</dbReference>
<evidence type="ECO:0000256" key="7">
    <source>
        <dbReference type="ARBA" id="ARBA00022842"/>
    </source>
</evidence>
<feature type="binding site" evidence="9">
    <location>
        <position position="367"/>
    </location>
    <ligand>
        <name>Zn(2+)</name>
        <dbReference type="ChEBI" id="CHEBI:29105"/>
        <label>2</label>
    </ligand>
</feature>
<keyword evidence="13" id="KW-1133">Transmembrane helix</keyword>
<dbReference type="PROSITE" id="PS00123">
    <property type="entry name" value="ALKALINE_PHOSPHATASE"/>
    <property type="match status" value="1"/>
</dbReference>
<evidence type="ECO:0000256" key="6">
    <source>
        <dbReference type="ARBA" id="ARBA00022833"/>
    </source>
</evidence>
<dbReference type="Gene3D" id="3.40.720.10">
    <property type="entry name" value="Alkaline Phosphatase, subunit A"/>
    <property type="match status" value="1"/>
</dbReference>
<evidence type="ECO:0000313" key="14">
    <source>
        <dbReference type="EMBL" id="EFC42898.1"/>
    </source>
</evidence>
<dbReference type="OMA" id="KAAGYMT"/>
<dbReference type="GeneID" id="8862889"/>
<feature type="binding site" evidence="9">
    <location>
        <position position="329"/>
    </location>
    <ligand>
        <name>Zn(2+)</name>
        <dbReference type="ChEBI" id="CHEBI:29105"/>
        <label>2</label>
    </ligand>
</feature>